<sequence length="102" mass="11428">MAFNAAIYELSHGPLHFDLDRLECLVFNPIEHSALAMDCLTMSNVDPDLNVQALLPPTSRYMVENDISELIDESMDDMGFSLLHLNCRSLIGNFDKLSLKLG</sequence>
<name>A0A7D9HDZ6_PARCT</name>
<evidence type="ECO:0000313" key="2">
    <source>
        <dbReference type="Proteomes" id="UP001152795"/>
    </source>
</evidence>
<dbReference type="EMBL" id="CACRXK020000261">
    <property type="protein sequence ID" value="CAB3980150.1"/>
    <property type="molecule type" value="Genomic_DNA"/>
</dbReference>
<reference evidence="1" key="1">
    <citation type="submission" date="2020-04" db="EMBL/GenBank/DDBJ databases">
        <authorList>
            <person name="Alioto T."/>
            <person name="Alioto T."/>
            <person name="Gomez Garrido J."/>
        </authorList>
    </citation>
    <scope>NUCLEOTIDE SEQUENCE</scope>
    <source>
        <strain evidence="1">A484AB</strain>
    </source>
</reference>
<evidence type="ECO:0000313" key="1">
    <source>
        <dbReference type="EMBL" id="CAB3980150.1"/>
    </source>
</evidence>
<gene>
    <name evidence="1" type="ORF">PACLA_8A006338</name>
</gene>
<protein>
    <submittedName>
        <fullName evidence="1">Uncharacterized protein</fullName>
    </submittedName>
</protein>
<keyword evidence="2" id="KW-1185">Reference proteome</keyword>
<comment type="caution">
    <text evidence="1">The sequence shown here is derived from an EMBL/GenBank/DDBJ whole genome shotgun (WGS) entry which is preliminary data.</text>
</comment>
<accession>A0A7D9HDZ6</accession>
<organism evidence="1 2">
    <name type="scientific">Paramuricea clavata</name>
    <name type="common">Red gorgonian</name>
    <name type="synonym">Violescent sea-whip</name>
    <dbReference type="NCBI Taxonomy" id="317549"/>
    <lineage>
        <taxon>Eukaryota</taxon>
        <taxon>Metazoa</taxon>
        <taxon>Cnidaria</taxon>
        <taxon>Anthozoa</taxon>
        <taxon>Octocorallia</taxon>
        <taxon>Malacalcyonacea</taxon>
        <taxon>Plexauridae</taxon>
        <taxon>Paramuricea</taxon>
    </lineage>
</organism>
<dbReference type="Proteomes" id="UP001152795">
    <property type="component" value="Unassembled WGS sequence"/>
</dbReference>
<dbReference type="AlphaFoldDB" id="A0A7D9HDZ6"/>
<proteinExistence type="predicted"/>